<dbReference type="PANTHER" id="PTHR43201:SF5">
    <property type="entry name" value="MEDIUM-CHAIN ACYL-COA LIGASE ACSF2, MITOCHONDRIAL"/>
    <property type="match status" value="1"/>
</dbReference>
<proteinExistence type="inferred from homology"/>
<dbReference type="InterPro" id="IPR045851">
    <property type="entry name" value="AMP-bd_C_sf"/>
</dbReference>
<evidence type="ECO:0000259" key="3">
    <source>
        <dbReference type="Pfam" id="PF00501"/>
    </source>
</evidence>
<dbReference type="EMBL" id="FNUE01000002">
    <property type="protein sequence ID" value="SEE53804.1"/>
    <property type="molecule type" value="Genomic_DNA"/>
</dbReference>
<dbReference type="RefSeq" id="WP_340780793.1">
    <property type="nucleotide sequence ID" value="NZ_FNUE01000002.1"/>
</dbReference>
<accession>A0A1H5JMZ9</accession>
<keyword evidence="2 4" id="KW-0436">Ligase</keyword>
<evidence type="ECO:0000313" key="5">
    <source>
        <dbReference type="Proteomes" id="UP000183071"/>
    </source>
</evidence>
<dbReference type="Pfam" id="PF00501">
    <property type="entry name" value="AMP-binding"/>
    <property type="match status" value="1"/>
</dbReference>
<dbReference type="PANTHER" id="PTHR43201">
    <property type="entry name" value="ACYL-COA SYNTHETASE"/>
    <property type="match status" value="1"/>
</dbReference>
<evidence type="ECO:0000256" key="1">
    <source>
        <dbReference type="ARBA" id="ARBA00006432"/>
    </source>
</evidence>
<evidence type="ECO:0000256" key="2">
    <source>
        <dbReference type="ARBA" id="ARBA00022598"/>
    </source>
</evidence>
<keyword evidence="5" id="KW-1185">Reference proteome</keyword>
<comment type="similarity">
    <text evidence="1">Belongs to the ATP-dependent AMP-binding enzyme family.</text>
</comment>
<comment type="caution">
    <text evidence="4">The sequence shown here is derived from an EMBL/GenBank/DDBJ whole genome shotgun (WGS) entry which is preliminary data.</text>
</comment>
<dbReference type="InterPro" id="IPR000873">
    <property type="entry name" value="AMP-dep_synth/lig_dom"/>
</dbReference>
<dbReference type="GO" id="GO:0016874">
    <property type="term" value="F:ligase activity"/>
    <property type="evidence" value="ECO:0007669"/>
    <property type="project" value="UniProtKB-KW"/>
</dbReference>
<dbReference type="Gene3D" id="3.40.50.12780">
    <property type="entry name" value="N-terminal domain of ligase-like"/>
    <property type="match status" value="1"/>
</dbReference>
<gene>
    <name evidence="4" type="ORF">SAMN05444353_2211</name>
</gene>
<dbReference type="SUPFAM" id="SSF56801">
    <property type="entry name" value="Acetyl-CoA synthetase-like"/>
    <property type="match status" value="1"/>
</dbReference>
<protein>
    <submittedName>
        <fullName evidence="4">O-succinylbenzoic acid--CoA ligase</fullName>
    </submittedName>
</protein>
<dbReference type="Proteomes" id="UP000183071">
    <property type="component" value="Unassembled WGS sequence"/>
</dbReference>
<feature type="domain" description="AMP-dependent synthetase/ligase" evidence="3">
    <location>
        <begin position="51"/>
        <end position="194"/>
    </location>
</feature>
<dbReference type="Gene3D" id="3.30.300.30">
    <property type="match status" value="1"/>
</dbReference>
<reference evidence="4 5" key="1">
    <citation type="submission" date="2016-10" db="EMBL/GenBank/DDBJ databases">
        <authorList>
            <person name="Varghese N."/>
            <person name="Submissions S."/>
        </authorList>
    </citation>
    <scope>NUCLEOTIDE SEQUENCE [LARGE SCALE GENOMIC DNA]</scope>
    <source>
        <strain evidence="4 5">DSW-5</strain>
    </source>
</reference>
<organism evidence="4 5">
    <name type="scientific">Polaribacter dokdonensis DSW-5</name>
    <dbReference type="NCBI Taxonomy" id="1300348"/>
    <lineage>
        <taxon>Bacteria</taxon>
        <taxon>Pseudomonadati</taxon>
        <taxon>Bacteroidota</taxon>
        <taxon>Flavobacteriia</taxon>
        <taxon>Flavobacteriales</taxon>
        <taxon>Flavobacteriaceae</taxon>
    </lineage>
</organism>
<name>A0A1H5JMZ9_9FLAO</name>
<evidence type="ECO:0000313" key="4">
    <source>
        <dbReference type="EMBL" id="SEE53804.1"/>
    </source>
</evidence>
<dbReference type="InterPro" id="IPR042099">
    <property type="entry name" value="ANL_N_sf"/>
</dbReference>
<sequence>MQNKFHLHFKLNDKSFSSEIELCNYAKEISLELSLFLEDWFNDKKNIIVKTSGSTGKPKSIQLSKEHMVNSAKATGSYFNLGASTTALLCLPINYIAGKMMLVRALTLGWHLDVIASSSKPLENLSKTYDFSAMVPLQVENSLSNLELIKKLIVGGGVISASLHQKLQNVSTSVFATYGMTETITHIALKKINEVGRESTLAYKQNFYQCLPNVSIFIDNRNCLVIKAPSISEEIIFTNDVVQLVSSNQFEWLGRFDNIINSGGIKLNPEQIENKLAKLVSNRFFVAGVKDQKLGEKLVLVVEGSEQPMLLEEIKNARILDKFEIPKNIYFIRNFIETATGKVQRTKSIDVLQLGV</sequence>